<dbReference type="InterPro" id="IPR023299">
    <property type="entry name" value="ATPase_P-typ_cyto_dom_N"/>
</dbReference>
<evidence type="ECO:0000256" key="12">
    <source>
        <dbReference type="ARBA" id="ARBA00022967"/>
    </source>
</evidence>
<evidence type="ECO:0000256" key="9">
    <source>
        <dbReference type="ARBA" id="ARBA00022796"/>
    </source>
</evidence>
<evidence type="ECO:0000259" key="19">
    <source>
        <dbReference type="PROSITE" id="PS50846"/>
    </source>
</evidence>
<dbReference type="InterPro" id="IPR036412">
    <property type="entry name" value="HAD-like_sf"/>
</dbReference>
<dbReference type="GO" id="GO:0005524">
    <property type="term" value="F:ATP binding"/>
    <property type="evidence" value="ECO:0007669"/>
    <property type="project" value="UniProtKB-UniRule"/>
</dbReference>
<dbReference type="GO" id="GO:0043682">
    <property type="term" value="F:P-type divalent copper transporter activity"/>
    <property type="evidence" value="ECO:0007669"/>
    <property type="project" value="TreeGrafter"/>
</dbReference>
<feature type="transmembrane region" description="Helical" evidence="18">
    <location>
        <begin position="306"/>
        <end position="325"/>
    </location>
</feature>
<evidence type="ECO:0000256" key="16">
    <source>
        <dbReference type="ARBA" id="ARBA00023136"/>
    </source>
</evidence>
<dbReference type="InterPro" id="IPR006122">
    <property type="entry name" value="HMA_Cu_ion-bd"/>
</dbReference>
<keyword evidence="4" id="KW-0813">Transport</keyword>
<dbReference type="SFLD" id="SFLDF00027">
    <property type="entry name" value="p-type_atpase"/>
    <property type="match status" value="1"/>
</dbReference>
<dbReference type="InterPro" id="IPR001757">
    <property type="entry name" value="P_typ_ATPase"/>
</dbReference>
<evidence type="ECO:0000256" key="4">
    <source>
        <dbReference type="ARBA" id="ARBA00022448"/>
    </source>
</evidence>
<dbReference type="Pfam" id="PF00403">
    <property type="entry name" value="HMA"/>
    <property type="match status" value="3"/>
</dbReference>
<dbReference type="Gene3D" id="3.30.70.100">
    <property type="match status" value="3"/>
</dbReference>
<keyword evidence="11" id="KW-0460">Magnesium</keyword>
<dbReference type="InterPro" id="IPR036163">
    <property type="entry name" value="HMA_dom_sf"/>
</dbReference>
<accession>A0A081A7R8</accession>
<protein>
    <recommendedName>
        <fullName evidence="3">P-type Cu(+) transporter</fullName>
        <ecNumber evidence="3">7.2.2.8</ecNumber>
    </recommendedName>
    <alternativeName>
        <fullName evidence="17">Protein HEAVY METAL ATPASE 5</fullName>
    </alternativeName>
</protein>
<gene>
    <name evidence="20" type="ORF">F444_09415</name>
</gene>
<dbReference type="InterPro" id="IPR027256">
    <property type="entry name" value="P-typ_ATPase_IB"/>
</dbReference>
<feature type="transmembrane region" description="Helical" evidence="18">
    <location>
        <begin position="615"/>
        <end position="635"/>
    </location>
</feature>
<evidence type="ECO:0000256" key="2">
    <source>
        <dbReference type="ARBA" id="ARBA00006024"/>
    </source>
</evidence>
<evidence type="ECO:0000256" key="10">
    <source>
        <dbReference type="ARBA" id="ARBA00022840"/>
    </source>
</evidence>
<dbReference type="SFLD" id="SFLDG00002">
    <property type="entry name" value="C1.7:_P-type_atpase_like"/>
    <property type="match status" value="1"/>
</dbReference>
<dbReference type="GO" id="GO:0140581">
    <property type="term" value="F:P-type monovalent copper transporter activity"/>
    <property type="evidence" value="ECO:0007669"/>
    <property type="project" value="UniProtKB-EC"/>
</dbReference>
<dbReference type="NCBIfam" id="TIGR00003">
    <property type="entry name" value="copper ion binding protein"/>
    <property type="match status" value="2"/>
</dbReference>
<sequence length="1019" mass="109223">MATAASDAQGEDYWGVISAPSSPADQVHGDTERVVCLDVAGLTCNGCVRKVQDALNAADGVANATVNFETKRATVCLKTDSHITEANVVDVVQSVGQKYKASVYHPPPTDDLLSCKQSEKLETLTNDVSIPVADAGDDSVSATLLIGGMTCNSCAASVESSLTQTEGVISAVVTFATEKAVVRYDKSVVEMPALIEAVESVGYEAAFMAGDKRTSSNATLLIGGMTCNSCANSVENALKNTKGVLSATVNFATEKAVVHFDKEVVGIRSLLEVVEDIGYEASYVTGAKAQKALDDQRIKEIKRYQVDFTIALLFTLPILLLMLVFENITRLKHGLMAEILPGLSWETLVVAILATPVQFYSARRFHFDAWKGVKSRVLGMAFLVSMGTNVAYIYGWFTVIRAIVLDDVDIANMDMFMTSSVLILFVVLGKLLEAIAKGKTSAALTKLMELQVKSATLLVFNADGTNVQEEKIVPIELVQRGDVLRVVRGSSVPTDGVIVYGQGRVDESMLTGESKMIKKAIGDRVLGATLNVDGLFHMRVTGIDSDTALNQIIRLVEDAQTSKAPIQAFADYISSIFVPMVVVLALLTFIIWYVLSLLDAVPENWIPDSDGKFVFALDFGIATLVVACPCALGLATPTAVMVGTGVGAQHGVLIKGGEALEAAHNVNTIIFDKTGTLTVGKPVVTDEYVVSQKRGAEELILLAGSAELGSEHPLGKAIIDYAKKISSSLEQPTEFKGVSGRGMSCTVSEKRVLIGNMAWMVDNNVKGLDNVVLEQVTNRFQNSGKTSIYMTVNDELNAVFAVADAPREEARCTLKKLSQMGLDIWMVTGDNERTANTIAEQVGINQDNVMADVLPSEKSSKVKELQDSGRIVAMVGDGINDSPALAQADVGIAIGGGTEIAVETADMVLMKSNLVDVVTALHLSRTIFNRIRLNYVWAFGYNCLLIPLAAGVLYPVNFSIPPMFASAAMALSSVSVVLSSLALKFYIPPEIIRDNKAELLFSKDETLRAPLLSNSLQEP</sequence>
<keyword evidence="7" id="KW-0677">Repeat</keyword>
<dbReference type="FunFam" id="3.30.70.100:FF:000001">
    <property type="entry name" value="ATPase copper transporting beta"/>
    <property type="match status" value="1"/>
</dbReference>
<dbReference type="Gene3D" id="2.70.150.10">
    <property type="entry name" value="Calcium-transporting ATPase, cytoplasmic transduction domain A"/>
    <property type="match status" value="1"/>
</dbReference>
<dbReference type="Pfam" id="PF00702">
    <property type="entry name" value="Hydrolase"/>
    <property type="match status" value="1"/>
</dbReference>
<keyword evidence="6 18" id="KW-0479">Metal-binding</keyword>
<comment type="similarity">
    <text evidence="2 18">Belongs to the cation transport ATPase (P-type) (TC 3.A.3) family. Type IB subfamily.</text>
</comment>
<evidence type="ECO:0000256" key="5">
    <source>
        <dbReference type="ARBA" id="ARBA00022692"/>
    </source>
</evidence>
<evidence type="ECO:0000256" key="15">
    <source>
        <dbReference type="ARBA" id="ARBA00023065"/>
    </source>
</evidence>
<dbReference type="PANTHER" id="PTHR43520:SF8">
    <property type="entry name" value="P-TYPE CU(+) TRANSPORTER"/>
    <property type="match status" value="1"/>
</dbReference>
<reference evidence="20 21" key="1">
    <citation type="submission" date="2013-11" db="EMBL/GenBank/DDBJ databases">
        <title>The Genome Sequence of Phytophthora parasitica P1976.</title>
        <authorList>
            <consortium name="The Broad Institute Genomics Platform"/>
            <person name="Russ C."/>
            <person name="Tyler B."/>
            <person name="Panabieres F."/>
            <person name="Shan W."/>
            <person name="Tripathy S."/>
            <person name="Grunwald N."/>
            <person name="Machado M."/>
            <person name="Johnson C.S."/>
            <person name="Walker B."/>
            <person name="Young S."/>
            <person name="Zeng Q."/>
            <person name="Gargeya S."/>
            <person name="Fitzgerald M."/>
            <person name="Haas B."/>
            <person name="Abouelleil A."/>
            <person name="Allen A.W."/>
            <person name="Alvarado L."/>
            <person name="Arachchi H.M."/>
            <person name="Berlin A.M."/>
            <person name="Chapman S.B."/>
            <person name="Gainer-Dewar J."/>
            <person name="Goldberg J."/>
            <person name="Griggs A."/>
            <person name="Gujja S."/>
            <person name="Hansen M."/>
            <person name="Howarth C."/>
            <person name="Imamovic A."/>
            <person name="Ireland A."/>
            <person name="Larimer J."/>
            <person name="McCowan C."/>
            <person name="Murphy C."/>
            <person name="Pearson M."/>
            <person name="Poon T.W."/>
            <person name="Priest M."/>
            <person name="Roberts A."/>
            <person name="Saif S."/>
            <person name="Shea T."/>
            <person name="Sisk P."/>
            <person name="Sykes S."/>
            <person name="Wortman J."/>
            <person name="Nusbaum C."/>
            <person name="Birren B."/>
        </authorList>
    </citation>
    <scope>NUCLEOTIDE SEQUENCE [LARGE SCALE GENOMIC DNA]</scope>
    <source>
        <strain evidence="20 21">P1976</strain>
    </source>
</reference>
<organism evidence="20 21">
    <name type="scientific">Phytophthora nicotianae P1976</name>
    <dbReference type="NCBI Taxonomy" id="1317066"/>
    <lineage>
        <taxon>Eukaryota</taxon>
        <taxon>Sar</taxon>
        <taxon>Stramenopiles</taxon>
        <taxon>Oomycota</taxon>
        <taxon>Peronosporomycetes</taxon>
        <taxon>Peronosporales</taxon>
        <taxon>Peronosporaceae</taxon>
        <taxon>Phytophthora</taxon>
    </lineage>
</organism>
<dbReference type="InterPro" id="IPR008250">
    <property type="entry name" value="ATPase_P-typ_transduc_dom_A_sf"/>
</dbReference>
<dbReference type="PRINTS" id="PR00943">
    <property type="entry name" value="CUATPASE"/>
</dbReference>
<dbReference type="PROSITE" id="PS00154">
    <property type="entry name" value="ATPASE_E1_E2"/>
    <property type="match status" value="1"/>
</dbReference>
<evidence type="ECO:0000256" key="7">
    <source>
        <dbReference type="ARBA" id="ARBA00022737"/>
    </source>
</evidence>
<dbReference type="InterPro" id="IPR006121">
    <property type="entry name" value="HMA_dom"/>
</dbReference>
<dbReference type="SUPFAM" id="SSF81665">
    <property type="entry name" value="Calcium ATPase, transmembrane domain M"/>
    <property type="match status" value="1"/>
</dbReference>
<dbReference type="EC" id="7.2.2.8" evidence="3"/>
<comment type="caution">
    <text evidence="20">The sequence shown here is derived from an EMBL/GenBank/DDBJ whole genome shotgun (WGS) entry which is preliminary data.</text>
</comment>
<proteinExistence type="inferred from homology"/>
<dbReference type="InterPro" id="IPR044492">
    <property type="entry name" value="P_typ_ATPase_HD_dom"/>
</dbReference>
<feature type="transmembrane region" description="Helical" evidence="18">
    <location>
        <begin position="963"/>
        <end position="987"/>
    </location>
</feature>
<evidence type="ECO:0000256" key="14">
    <source>
        <dbReference type="ARBA" id="ARBA00023008"/>
    </source>
</evidence>
<dbReference type="AlphaFoldDB" id="A0A081A7R8"/>
<dbReference type="SUPFAM" id="SSF55008">
    <property type="entry name" value="HMA, heavy metal-associated domain"/>
    <property type="match status" value="3"/>
</dbReference>
<evidence type="ECO:0000256" key="1">
    <source>
        <dbReference type="ARBA" id="ARBA00004127"/>
    </source>
</evidence>
<evidence type="ECO:0000256" key="18">
    <source>
        <dbReference type="RuleBase" id="RU362081"/>
    </source>
</evidence>
<dbReference type="CDD" id="cd02094">
    <property type="entry name" value="P-type_ATPase_Cu-like"/>
    <property type="match status" value="1"/>
</dbReference>
<evidence type="ECO:0000256" key="3">
    <source>
        <dbReference type="ARBA" id="ARBA00012517"/>
    </source>
</evidence>
<evidence type="ECO:0000313" key="21">
    <source>
        <dbReference type="Proteomes" id="UP000028582"/>
    </source>
</evidence>
<dbReference type="Pfam" id="PF00122">
    <property type="entry name" value="E1-E2_ATPase"/>
    <property type="match status" value="1"/>
</dbReference>
<dbReference type="InterPro" id="IPR023214">
    <property type="entry name" value="HAD_sf"/>
</dbReference>
<dbReference type="GO" id="GO:0016020">
    <property type="term" value="C:membrane"/>
    <property type="evidence" value="ECO:0007669"/>
    <property type="project" value="UniProtKB-SubCell"/>
</dbReference>
<feature type="transmembrane region" description="Helical" evidence="18">
    <location>
        <begin position="345"/>
        <end position="365"/>
    </location>
</feature>
<evidence type="ECO:0000256" key="13">
    <source>
        <dbReference type="ARBA" id="ARBA00022989"/>
    </source>
</evidence>
<dbReference type="GO" id="GO:0016887">
    <property type="term" value="F:ATP hydrolysis activity"/>
    <property type="evidence" value="ECO:0007669"/>
    <property type="project" value="InterPro"/>
</dbReference>
<dbReference type="GO" id="GO:0005507">
    <property type="term" value="F:copper ion binding"/>
    <property type="evidence" value="ECO:0007669"/>
    <property type="project" value="InterPro"/>
</dbReference>
<dbReference type="PRINTS" id="PR00119">
    <property type="entry name" value="CATATPASE"/>
</dbReference>
<keyword evidence="8 18" id="KW-0547">Nucleotide-binding</keyword>
<keyword evidence="15" id="KW-0406">Ion transport</keyword>
<keyword evidence="16 18" id="KW-0472">Membrane</keyword>
<dbReference type="Gene3D" id="3.40.1110.10">
    <property type="entry name" value="Calcium-transporting ATPase, cytoplasmic domain N"/>
    <property type="match status" value="2"/>
</dbReference>
<dbReference type="PROSITE" id="PS01047">
    <property type="entry name" value="HMA_1"/>
    <property type="match status" value="3"/>
</dbReference>
<dbReference type="SUPFAM" id="SSF81653">
    <property type="entry name" value="Calcium ATPase, transduction domain A"/>
    <property type="match status" value="1"/>
</dbReference>
<dbReference type="PROSITE" id="PS50846">
    <property type="entry name" value="HMA_2"/>
    <property type="match status" value="3"/>
</dbReference>
<keyword evidence="10 18" id="KW-0067">ATP-binding</keyword>
<dbReference type="InterPro" id="IPR059000">
    <property type="entry name" value="ATPase_P-type_domA"/>
</dbReference>
<feature type="transmembrane region" description="Helical" evidence="18">
    <location>
        <begin position="377"/>
        <end position="395"/>
    </location>
</feature>
<feature type="domain" description="HMA" evidence="19">
    <location>
        <begin position="216"/>
        <end position="282"/>
    </location>
</feature>
<comment type="subcellular location">
    <subcellularLocation>
        <location evidence="1">Endomembrane system</location>
        <topology evidence="1">Multi-pass membrane protein</topology>
    </subcellularLocation>
    <subcellularLocation>
        <location evidence="18">Membrane</location>
    </subcellularLocation>
</comment>
<dbReference type="FunFam" id="3.30.70.100:FF:000033">
    <property type="entry name" value="Copper-transporting ATPase HMA5"/>
    <property type="match status" value="1"/>
</dbReference>
<feature type="transmembrane region" description="Helical" evidence="18">
    <location>
        <begin position="572"/>
        <end position="595"/>
    </location>
</feature>
<keyword evidence="5 18" id="KW-0812">Transmembrane</keyword>
<dbReference type="SFLD" id="SFLDS00003">
    <property type="entry name" value="Haloacid_Dehalogenase"/>
    <property type="match status" value="1"/>
</dbReference>
<feature type="transmembrane region" description="Helical" evidence="18">
    <location>
        <begin position="415"/>
        <end position="432"/>
    </location>
</feature>
<dbReference type="PANTHER" id="PTHR43520">
    <property type="entry name" value="ATP7, ISOFORM B"/>
    <property type="match status" value="1"/>
</dbReference>
<dbReference type="InterPro" id="IPR018303">
    <property type="entry name" value="ATPase_P-typ_P_site"/>
</dbReference>
<dbReference type="CDD" id="cd00371">
    <property type="entry name" value="HMA"/>
    <property type="match status" value="3"/>
</dbReference>
<feature type="domain" description="HMA" evidence="19">
    <location>
        <begin position="33"/>
        <end position="100"/>
    </location>
</feature>
<keyword evidence="12" id="KW-1278">Translocase</keyword>
<name>A0A081A7R8_PHYNI</name>
<keyword evidence="9" id="KW-0187">Copper transport</keyword>
<dbReference type="EMBL" id="ANJA01001736">
    <property type="protein sequence ID" value="ETO74929.1"/>
    <property type="molecule type" value="Genomic_DNA"/>
</dbReference>
<evidence type="ECO:0000256" key="6">
    <source>
        <dbReference type="ARBA" id="ARBA00022723"/>
    </source>
</evidence>
<keyword evidence="13 18" id="KW-1133">Transmembrane helix</keyword>
<dbReference type="OrthoDB" id="432719at2759"/>
<evidence type="ECO:0000256" key="17">
    <source>
        <dbReference type="ARBA" id="ARBA00077729"/>
    </source>
</evidence>
<dbReference type="FunFam" id="2.70.150.10:FF:000002">
    <property type="entry name" value="Copper-transporting ATPase 1, putative"/>
    <property type="match status" value="1"/>
</dbReference>
<evidence type="ECO:0000313" key="20">
    <source>
        <dbReference type="EMBL" id="ETO74929.1"/>
    </source>
</evidence>
<dbReference type="FunFam" id="3.40.50.1000:FF:000144">
    <property type="entry name" value="copper-transporting ATPase 1 isoform X2"/>
    <property type="match status" value="1"/>
</dbReference>
<dbReference type="SUPFAM" id="SSF56784">
    <property type="entry name" value="HAD-like"/>
    <property type="match status" value="1"/>
</dbReference>
<dbReference type="InterPro" id="IPR017969">
    <property type="entry name" value="Heavy-metal-associated_CS"/>
</dbReference>
<dbReference type="GO" id="GO:0012505">
    <property type="term" value="C:endomembrane system"/>
    <property type="evidence" value="ECO:0007669"/>
    <property type="project" value="UniProtKB-SubCell"/>
</dbReference>
<keyword evidence="14" id="KW-0186">Copper</keyword>
<evidence type="ECO:0000256" key="11">
    <source>
        <dbReference type="ARBA" id="ARBA00022842"/>
    </source>
</evidence>
<dbReference type="NCBIfam" id="TIGR01525">
    <property type="entry name" value="ATPase-IB_hvy"/>
    <property type="match status" value="1"/>
</dbReference>
<dbReference type="InterPro" id="IPR023298">
    <property type="entry name" value="ATPase_P-typ_TM_dom_sf"/>
</dbReference>
<dbReference type="Proteomes" id="UP000028582">
    <property type="component" value="Unassembled WGS sequence"/>
</dbReference>
<dbReference type="Gene3D" id="3.40.50.1000">
    <property type="entry name" value="HAD superfamily/HAD-like"/>
    <property type="match status" value="1"/>
</dbReference>
<feature type="transmembrane region" description="Helical" evidence="18">
    <location>
        <begin position="935"/>
        <end position="957"/>
    </location>
</feature>
<evidence type="ECO:0000256" key="8">
    <source>
        <dbReference type="ARBA" id="ARBA00022741"/>
    </source>
</evidence>
<dbReference type="GO" id="GO:0055070">
    <property type="term" value="P:copper ion homeostasis"/>
    <property type="evidence" value="ECO:0007669"/>
    <property type="project" value="TreeGrafter"/>
</dbReference>
<dbReference type="NCBIfam" id="TIGR01494">
    <property type="entry name" value="ATPase_P-type"/>
    <property type="match status" value="1"/>
</dbReference>
<feature type="domain" description="HMA" evidence="19">
    <location>
        <begin position="140"/>
        <end position="206"/>
    </location>
</feature>